<evidence type="ECO:0000259" key="5">
    <source>
        <dbReference type="Pfam" id="PF13490"/>
    </source>
</evidence>
<evidence type="ECO:0000313" key="6">
    <source>
        <dbReference type="EMBL" id="NYH88103.1"/>
    </source>
</evidence>
<keyword evidence="4" id="KW-0812">Transmembrane</keyword>
<keyword evidence="1" id="KW-0805">Transcription regulation</keyword>
<dbReference type="RefSeq" id="WP_179786053.1">
    <property type="nucleotide sequence ID" value="NZ_BAAARR010000004.1"/>
</dbReference>
<dbReference type="Pfam" id="PF13490">
    <property type="entry name" value="zf-HC2"/>
    <property type="match status" value="1"/>
</dbReference>
<dbReference type="InterPro" id="IPR027383">
    <property type="entry name" value="Znf_put"/>
</dbReference>
<gene>
    <name evidence="6" type="ORF">F4554_000741</name>
</gene>
<feature type="region of interest" description="Disordered" evidence="3">
    <location>
        <begin position="134"/>
        <end position="158"/>
    </location>
</feature>
<dbReference type="Proteomes" id="UP000579605">
    <property type="component" value="Unassembled WGS sequence"/>
</dbReference>
<protein>
    <recommendedName>
        <fullName evidence="5">Putative zinc-finger domain-containing protein</fullName>
    </recommendedName>
</protein>
<comment type="caution">
    <text evidence="6">The sequence shown here is derived from an EMBL/GenBank/DDBJ whole genome shotgun (WGS) entry which is preliminary data.</text>
</comment>
<dbReference type="AlphaFoldDB" id="A0A852Z6U8"/>
<evidence type="ECO:0000256" key="4">
    <source>
        <dbReference type="SAM" id="Phobius"/>
    </source>
</evidence>
<feature type="domain" description="Putative zinc-finger" evidence="5">
    <location>
        <begin position="8"/>
        <end position="42"/>
    </location>
</feature>
<dbReference type="InterPro" id="IPR041916">
    <property type="entry name" value="Anti_sigma_zinc_sf"/>
</dbReference>
<evidence type="ECO:0000256" key="2">
    <source>
        <dbReference type="ARBA" id="ARBA00023163"/>
    </source>
</evidence>
<keyword evidence="4" id="KW-0472">Membrane</keyword>
<feature type="transmembrane region" description="Helical" evidence="4">
    <location>
        <begin position="104"/>
        <end position="125"/>
    </location>
</feature>
<evidence type="ECO:0000256" key="1">
    <source>
        <dbReference type="ARBA" id="ARBA00023015"/>
    </source>
</evidence>
<organism evidence="6 7">
    <name type="scientific">Actinopolymorpha rutila</name>
    <dbReference type="NCBI Taxonomy" id="446787"/>
    <lineage>
        <taxon>Bacteria</taxon>
        <taxon>Bacillati</taxon>
        <taxon>Actinomycetota</taxon>
        <taxon>Actinomycetes</taxon>
        <taxon>Propionibacteriales</taxon>
        <taxon>Actinopolymorphaceae</taxon>
        <taxon>Actinopolymorpha</taxon>
    </lineage>
</organism>
<evidence type="ECO:0000256" key="3">
    <source>
        <dbReference type="SAM" id="MobiDB-lite"/>
    </source>
</evidence>
<keyword evidence="4" id="KW-1133">Transmembrane helix</keyword>
<dbReference type="Gene3D" id="1.10.10.1320">
    <property type="entry name" value="Anti-sigma factor, zinc-finger domain"/>
    <property type="match status" value="1"/>
</dbReference>
<keyword evidence="7" id="KW-1185">Reference proteome</keyword>
<sequence length="257" mass="26040">MSEHAYSCAEVRAAIGAHVLGALDASEAAAVDTHLADCAECRAAYDELAGMPALLGLVGAEEAAAVGTALPESPGSAGSADEVGLRRLLARVRAERALERRRRLVVALAAAAVTLAVAGVGGWAVGQALAPSGPPVAGATPTPAPTPTSTPTPTAHVTAPPVRWSATNATLAVDGTATINGVPWGTKVDIVLHGVKQGQVCSLTVYDRSGRRWDGGSWRVAYGDGVRWSGGIAVPANEVVRIEITATGEHPLLTIDG</sequence>
<accession>A0A852Z6U8</accession>
<reference evidence="6 7" key="1">
    <citation type="submission" date="2020-07" db="EMBL/GenBank/DDBJ databases">
        <title>Sequencing the genomes of 1000 actinobacteria strains.</title>
        <authorList>
            <person name="Klenk H.-P."/>
        </authorList>
    </citation>
    <scope>NUCLEOTIDE SEQUENCE [LARGE SCALE GENOMIC DNA]</scope>
    <source>
        <strain evidence="6 7">DSM 18448</strain>
    </source>
</reference>
<evidence type="ECO:0000313" key="7">
    <source>
        <dbReference type="Proteomes" id="UP000579605"/>
    </source>
</evidence>
<dbReference type="EMBL" id="JACBZH010000001">
    <property type="protein sequence ID" value="NYH88103.1"/>
    <property type="molecule type" value="Genomic_DNA"/>
</dbReference>
<name>A0A852Z6U8_9ACTN</name>
<keyword evidence="2" id="KW-0804">Transcription</keyword>
<proteinExistence type="predicted"/>